<keyword evidence="1" id="KW-0472">Membrane</keyword>
<gene>
    <name evidence="1" type="ORF">LIER_26118</name>
</gene>
<dbReference type="PANTHER" id="PTHR11439">
    <property type="entry name" value="GAG-POL-RELATED RETROTRANSPOSON"/>
    <property type="match status" value="1"/>
</dbReference>
<evidence type="ECO:0000313" key="1">
    <source>
        <dbReference type="EMBL" id="GAA0172265.1"/>
    </source>
</evidence>
<dbReference type="CDD" id="cd09272">
    <property type="entry name" value="RNase_HI_RT_Ty1"/>
    <property type="match status" value="1"/>
</dbReference>
<dbReference type="SUPFAM" id="SSF56672">
    <property type="entry name" value="DNA/RNA polymerases"/>
    <property type="match status" value="1"/>
</dbReference>
<keyword evidence="2" id="KW-1185">Reference proteome</keyword>
<dbReference type="EMBL" id="BAABME010008044">
    <property type="protein sequence ID" value="GAA0172265.1"/>
    <property type="molecule type" value="Genomic_DNA"/>
</dbReference>
<dbReference type="InterPro" id="IPR043502">
    <property type="entry name" value="DNA/RNA_pol_sf"/>
</dbReference>
<protein>
    <submittedName>
        <fullName evidence="1">Transmembrane signal receptor</fullName>
    </submittedName>
</protein>
<dbReference type="AlphaFoldDB" id="A0AAV3RAX8"/>
<accession>A0AAV3RAX8</accession>
<name>A0AAV3RAX8_LITER</name>
<keyword evidence="1" id="KW-0675">Receptor</keyword>
<keyword evidence="1" id="KW-0812">Transmembrane</keyword>
<dbReference type="Proteomes" id="UP001454036">
    <property type="component" value="Unassembled WGS sequence"/>
</dbReference>
<sequence>MYLTQRKYIIYIIADVKVTDAKPVTTPFTCDWNPHDENSALYPDPSAYMRLVGRLLYLNFTRPDLTYSNAIVHVVKYLKGTSTHGIFYSSNQDLTLTAYYDAEWAKDTQTRKSITGSCVFLGNSLVSWKSKKQTTIARSSAEAEYRSAASAMCELKWMSYILGDVKILVQLPIDLWCDNQSVIHIIENLIFHECTKHIELDYHFIREHYKSEFIKPFHVTSKQHIADAFTKSLPAPLSLQTF</sequence>
<organism evidence="1 2">
    <name type="scientific">Lithospermum erythrorhizon</name>
    <name type="common">Purple gromwell</name>
    <name type="synonym">Lithospermum officinale var. erythrorhizon</name>
    <dbReference type="NCBI Taxonomy" id="34254"/>
    <lineage>
        <taxon>Eukaryota</taxon>
        <taxon>Viridiplantae</taxon>
        <taxon>Streptophyta</taxon>
        <taxon>Embryophyta</taxon>
        <taxon>Tracheophyta</taxon>
        <taxon>Spermatophyta</taxon>
        <taxon>Magnoliopsida</taxon>
        <taxon>eudicotyledons</taxon>
        <taxon>Gunneridae</taxon>
        <taxon>Pentapetalae</taxon>
        <taxon>asterids</taxon>
        <taxon>lamiids</taxon>
        <taxon>Boraginales</taxon>
        <taxon>Boraginaceae</taxon>
        <taxon>Boraginoideae</taxon>
        <taxon>Lithospermeae</taxon>
        <taxon>Lithospermum</taxon>
    </lineage>
</organism>
<comment type="caution">
    <text evidence="1">The sequence shown here is derived from an EMBL/GenBank/DDBJ whole genome shotgun (WGS) entry which is preliminary data.</text>
</comment>
<dbReference type="PANTHER" id="PTHR11439:SF470">
    <property type="entry name" value="CYSTEINE-RICH RLK (RECEPTOR-LIKE PROTEIN KINASE) 8"/>
    <property type="match status" value="1"/>
</dbReference>
<proteinExistence type="predicted"/>
<reference evidence="1 2" key="1">
    <citation type="submission" date="2024-01" db="EMBL/GenBank/DDBJ databases">
        <title>The complete chloroplast genome sequence of Lithospermum erythrorhizon: insights into the phylogenetic relationship among Boraginaceae species and the maternal lineages of purple gromwells.</title>
        <authorList>
            <person name="Okada T."/>
            <person name="Watanabe K."/>
        </authorList>
    </citation>
    <scope>NUCLEOTIDE SEQUENCE [LARGE SCALE GENOMIC DNA]</scope>
</reference>
<evidence type="ECO:0000313" key="2">
    <source>
        <dbReference type="Proteomes" id="UP001454036"/>
    </source>
</evidence>